<keyword evidence="3" id="KW-1185">Reference proteome</keyword>
<sequence length="172" mass="18838">MKIQTSRELARPNRSLSPSPVCVNQHRPCHCNEYAFVNSQPRASIRRGNSERETSLLPSSRPAQPTRRRATASIPRETHGRPADYPADAALRGRIAPRRTRRRRTSPTLMQSLLPDRGREARNLCPVNRLRSGAGKCSRARLCALGPYSARRAAVGVGGAGGAALFHGLRAV</sequence>
<feature type="region of interest" description="Disordered" evidence="1">
    <location>
        <begin position="1"/>
        <end position="22"/>
    </location>
</feature>
<evidence type="ECO:0000313" key="2">
    <source>
        <dbReference type="EMBL" id="GJF00009.1"/>
    </source>
</evidence>
<dbReference type="Proteomes" id="UP000703269">
    <property type="component" value="Unassembled WGS sequence"/>
</dbReference>
<protein>
    <submittedName>
        <fullName evidence="2">Uncharacterized protein</fullName>
    </submittedName>
</protein>
<reference evidence="2 3" key="1">
    <citation type="submission" date="2021-08" db="EMBL/GenBank/DDBJ databases">
        <title>Draft Genome Sequence of Phanerochaete sordida strain YK-624.</title>
        <authorList>
            <person name="Mori T."/>
            <person name="Dohra H."/>
            <person name="Suzuki T."/>
            <person name="Kawagishi H."/>
            <person name="Hirai H."/>
        </authorList>
    </citation>
    <scope>NUCLEOTIDE SEQUENCE [LARGE SCALE GENOMIC DNA]</scope>
    <source>
        <strain evidence="2 3">YK-624</strain>
    </source>
</reference>
<gene>
    <name evidence="2" type="ORF">PsYK624_162860</name>
</gene>
<dbReference type="EMBL" id="BPQB01000129">
    <property type="protein sequence ID" value="GJF00009.1"/>
    <property type="molecule type" value="Genomic_DNA"/>
</dbReference>
<organism evidence="2 3">
    <name type="scientific">Phanerochaete sordida</name>
    <dbReference type="NCBI Taxonomy" id="48140"/>
    <lineage>
        <taxon>Eukaryota</taxon>
        <taxon>Fungi</taxon>
        <taxon>Dikarya</taxon>
        <taxon>Basidiomycota</taxon>
        <taxon>Agaricomycotina</taxon>
        <taxon>Agaricomycetes</taxon>
        <taxon>Polyporales</taxon>
        <taxon>Phanerochaetaceae</taxon>
        <taxon>Phanerochaete</taxon>
    </lineage>
</organism>
<comment type="caution">
    <text evidence="2">The sequence shown here is derived from an EMBL/GenBank/DDBJ whole genome shotgun (WGS) entry which is preliminary data.</text>
</comment>
<dbReference type="AlphaFoldDB" id="A0A9P3GQJ2"/>
<proteinExistence type="predicted"/>
<feature type="region of interest" description="Disordered" evidence="1">
    <location>
        <begin position="42"/>
        <end position="87"/>
    </location>
</feature>
<accession>A0A9P3GQJ2</accession>
<name>A0A9P3GQJ2_9APHY</name>
<evidence type="ECO:0000256" key="1">
    <source>
        <dbReference type="SAM" id="MobiDB-lite"/>
    </source>
</evidence>
<evidence type="ECO:0000313" key="3">
    <source>
        <dbReference type="Proteomes" id="UP000703269"/>
    </source>
</evidence>